<evidence type="ECO:0000259" key="9">
    <source>
        <dbReference type="PROSITE" id="PS50969"/>
    </source>
</evidence>
<evidence type="ECO:0000313" key="10">
    <source>
        <dbReference type="EMBL" id="KUI62499.1"/>
    </source>
</evidence>
<feature type="compositionally biased region" description="Basic and acidic residues" evidence="7">
    <location>
        <begin position="672"/>
        <end position="698"/>
    </location>
</feature>
<evidence type="ECO:0000256" key="7">
    <source>
        <dbReference type="SAM" id="MobiDB-lite"/>
    </source>
</evidence>
<dbReference type="SUPFAM" id="SSF52113">
    <property type="entry name" value="BRCT domain"/>
    <property type="match status" value="1"/>
</dbReference>
<feature type="region of interest" description="Disordered" evidence="7">
    <location>
        <begin position="389"/>
        <end position="433"/>
    </location>
</feature>
<evidence type="ECO:0000256" key="4">
    <source>
        <dbReference type="ARBA" id="ARBA00047761"/>
    </source>
</evidence>
<dbReference type="Gene3D" id="3.40.50.1000">
    <property type="entry name" value="HAD superfamily/HAD-like"/>
    <property type="match status" value="1"/>
</dbReference>
<feature type="compositionally biased region" description="Polar residues" evidence="7">
    <location>
        <begin position="754"/>
        <end position="763"/>
    </location>
</feature>
<dbReference type="InterPro" id="IPR023214">
    <property type="entry name" value="HAD_sf"/>
</dbReference>
<feature type="domain" description="FCP1 homology" evidence="9">
    <location>
        <begin position="158"/>
        <end position="337"/>
    </location>
</feature>
<keyword evidence="11" id="KW-1185">Reference proteome</keyword>
<feature type="region of interest" description="Disordered" evidence="7">
    <location>
        <begin position="587"/>
        <end position="808"/>
    </location>
</feature>
<proteinExistence type="predicted"/>
<accession>A0A194VF49</accession>
<evidence type="ECO:0000259" key="8">
    <source>
        <dbReference type="PROSITE" id="PS50172"/>
    </source>
</evidence>
<organism evidence="10 11">
    <name type="scientific">Cytospora mali</name>
    <name type="common">Apple Valsa canker fungus</name>
    <name type="synonym">Valsa mali</name>
    <dbReference type="NCBI Taxonomy" id="578113"/>
    <lineage>
        <taxon>Eukaryota</taxon>
        <taxon>Fungi</taxon>
        <taxon>Dikarya</taxon>
        <taxon>Ascomycota</taxon>
        <taxon>Pezizomycotina</taxon>
        <taxon>Sordariomycetes</taxon>
        <taxon>Sordariomycetidae</taxon>
        <taxon>Diaporthales</taxon>
        <taxon>Cytosporaceae</taxon>
        <taxon>Cytospora</taxon>
    </lineage>
</organism>
<name>A0A194VF49_CYTMA</name>
<comment type="catalytic activity">
    <reaction evidence="5 6">
        <text>O-phospho-L-threonyl-[protein] + H2O = L-threonyl-[protein] + phosphate</text>
        <dbReference type="Rhea" id="RHEA:47004"/>
        <dbReference type="Rhea" id="RHEA-COMP:11060"/>
        <dbReference type="Rhea" id="RHEA-COMP:11605"/>
        <dbReference type="ChEBI" id="CHEBI:15377"/>
        <dbReference type="ChEBI" id="CHEBI:30013"/>
        <dbReference type="ChEBI" id="CHEBI:43474"/>
        <dbReference type="ChEBI" id="CHEBI:61977"/>
        <dbReference type="EC" id="3.1.3.16"/>
    </reaction>
</comment>
<evidence type="ECO:0000256" key="6">
    <source>
        <dbReference type="RuleBase" id="RU366066"/>
    </source>
</evidence>
<dbReference type="Gene3D" id="3.40.50.10190">
    <property type="entry name" value="BRCT domain"/>
    <property type="match status" value="1"/>
</dbReference>
<dbReference type="Pfam" id="PF03031">
    <property type="entry name" value="NIF"/>
    <property type="match status" value="1"/>
</dbReference>
<keyword evidence="3 6" id="KW-0539">Nucleus</keyword>
<feature type="compositionally biased region" description="Low complexity" evidence="7">
    <location>
        <begin position="732"/>
        <end position="741"/>
    </location>
</feature>
<dbReference type="OrthoDB" id="10249888at2759"/>
<dbReference type="AlphaFoldDB" id="A0A194VF49"/>
<dbReference type="EC" id="3.1.3.16" evidence="6"/>
<dbReference type="NCBIfam" id="TIGR02250">
    <property type="entry name" value="FCP1_euk"/>
    <property type="match status" value="1"/>
</dbReference>
<dbReference type="PANTHER" id="PTHR23081">
    <property type="entry name" value="RNA POLYMERASE II CTD PHOSPHATASE"/>
    <property type="match status" value="1"/>
</dbReference>
<feature type="domain" description="BRCT" evidence="8">
    <location>
        <begin position="481"/>
        <end position="576"/>
    </location>
</feature>
<dbReference type="SMART" id="SM00577">
    <property type="entry name" value="CPDc"/>
    <property type="match status" value="1"/>
</dbReference>
<dbReference type="SUPFAM" id="SSF56784">
    <property type="entry name" value="HAD-like"/>
    <property type="match status" value="1"/>
</dbReference>
<feature type="compositionally biased region" description="Low complexity" evidence="7">
    <location>
        <begin position="596"/>
        <end position="605"/>
    </location>
</feature>
<dbReference type="PANTHER" id="PTHR23081:SF36">
    <property type="entry name" value="RNA POLYMERASE II SUBUNIT A C-TERMINAL DOMAIN PHOSPHATASE"/>
    <property type="match status" value="1"/>
</dbReference>
<evidence type="ECO:0000256" key="3">
    <source>
        <dbReference type="ARBA" id="ARBA00023242"/>
    </source>
</evidence>
<evidence type="ECO:0000256" key="1">
    <source>
        <dbReference type="ARBA" id="ARBA00004123"/>
    </source>
</evidence>
<dbReference type="SMART" id="SM00292">
    <property type="entry name" value="BRCT"/>
    <property type="match status" value="1"/>
</dbReference>
<reference evidence="11" key="1">
    <citation type="submission" date="2014-12" db="EMBL/GenBank/DDBJ databases">
        <title>Genome Sequence of Valsa Canker Pathogens Uncovers a Specific Adaption of Colonization on Woody Bark.</title>
        <authorList>
            <person name="Yin Z."/>
            <person name="Liu H."/>
            <person name="Gao X."/>
            <person name="Li Z."/>
            <person name="Song N."/>
            <person name="Ke X."/>
            <person name="Dai Q."/>
            <person name="Wu Y."/>
            <person name="Sun Y."/>
            <person name="Xu J.-R."/>
            <person name="Kang Z.K."/>
            <person name="Wang L."/>
            <person name="Huang L."/>
        </authorList>
    </citation>
    <scope>NUCLEOTIDE SEQUENCE [LARGE SCALE GENOMIC DNA]</scope>
    <source>
        <strain evidence="11">SXYL134</strain>
    </source>
</reference>
<gene>
    <name evidence="10" type="ORF">VP1G_09608</name>
</gene>
<dbReference type="InterPro" id="IPR036420">
    <property type="entry name" value="BRCT_dom_sf"/>
</dbReference>
<evidence type="ECO:0000256" key="5">
    <source>
        <dbReference type="ARBA" id="ARBA00048336"/>
    </source>
</evidence>
<sequence length="836" mass="92328">MGDTFPLGAQLRYPITIKRLLYKPGDELKKGSTAVDFSYKYMREVGDGTADETRMEEHTGYASWPSPVDGKLKSWKIKVGDVIKGDRPCAVIEEPCKHEVQFQGQCAYCGKLTDEVDWSTNRIDADRAPVRMTHDQANLTVSRERAAKTEFLQQERLLKQRKLSLVVDLDQTVIHACIDPTVGEWQRDPTNPNYEAVKDVQSFQLNDDGPRGMASGCSYYIKMRPGLRQFLEKISQLYELHVYTMGTRAYAANIAKIVDPDKKLFGDRVISRDENGNMTAKSLQRLFPVSTNMVVIIDDRADVWPNNRPNLIKVVPYDFFKGVGDINSSFLPKREDILPTDKPVQNGLPKQNGAGDAAKVSALEGLAGMSSGDDAALLRLQTEEQERALEKQLTDRPLLHMQEKLDKEEKDAEMGDAEDETPESERATPPVQRHQVLFDDDNELKYLEHHLTVLHSKYYEAHSSNTDTSSIPDVGEILDDLKSEVLRGTRIVLSGLVPQEVDPLRSEIGMQAMSFGADLQTRIHSGITHLVVSMNRPRTAKVRTAAKIPSIKIVNQNWLQDSISQWEELDETPYLVNLHPADRGGLAPLVMPGQKAEPAAEAANATMQNGTPADEEEEEDDEEEEDLDSAAEEEDDNDPRSPIDELKGFDFLGADEELDEFLADDSSEDDGDGKSEGGESKTDGGFDDDASTKSETGSEKGSISSKGKGKTVNGTAPSKRKHGDTDSESEQESSSTGSALSKKLRISRMRGGSSLRSAYTVESKTPKPEAASKQAQDQVNGSGVDDGEEEVDLLKADAGATEVGEDDLEADLEDELENELMAALNREEQEALDEKG</sequence>
<dbReference type="EMBL" id="KN714815">
    <property type="protein sequence ID" value="KUI62499.1"/>
    <property type="molecule type" value="Genomic_DNA"/>
</dbReference>
<feature type="compositionally biased region" description="Basic and acidic residues" evidence="7">
    <location>
        <begin position="389"/>
        <end position="413"/>
    </location>
</feature>
<feature type="compositionally biased region" description="Acidic residues" evidence="7">
    <location>
        <begin position="653"/>
        <end position="671"/>
    </location>
</feature>
<keyword evidence="2 6" id="KW-0378">Hydrolase</keyword>
<protein>
    <recommendedName>
        <fullName evidence="6">RNA polymerase II subunit A C-terminal domain phosphatase</fullName>
        <ecNumber evidence="6">3.1.3.16</ecNumber>
    </recommendedName>
</protein>
<dbReference type="InterPro" id="IPR001357">
    <property type="entry name" value="BRCT_dom"/>
</dbReference>
<evidence type="ECO:0000313" key="11">
    <source>
        <dbReference type="Proteomes" id="UP000078576"/>
    </source>
</evidence>
<feature type="region of interest" description="Disordered" evidence="7">
    <location>
        <begin position="334"/>
        <end position="356"/>
    </location>
</feature>
<evidence type="ECO:0000256" key="2">
    <source>
        <dbReference type="ARBA" id="ARBA00022801"/>
    </source>
</evidence>
<dbReference type="STRING" id="694573.A0A194VF49"/>
<dbReference type="CDD" id="cd07521">
    <property type="entry name" value="HAD_FCP1-like"/>
    <property type="match status" value="1"/>
</dbReference>
<dbReference type="PROSITE" id="PS50969">
    <property type="entry name" value="FCP1"/>
    <property type="match status" value="1"/>
</dbReference>
<comment type="function">
    <text evidence="6">This promotes the activity of RNA polymerase II.</text>
</comment>
<dbReference type="InterPro" id="IPR011947">
    <property type="entry name" value="FCP1_euk"/>
</dbReference>
<comment type="catalytic activity">
    <reaction evidence="4 6">
        <text>O-phospho-L-seryl-[protein] + H2O = L-seryl-[protein] + phosphate</text>
        <dbReference type="Rhea" id="RHEA:20629"/>
        <dbReference type="Rhea" id="RHEA-COMP:9863"/>
        <dbReference type="Rhea" id="RHEA-COMP:11604"/>
        <dbReference type="ChEBI" id="CHEBI:15377"/>
        <dbReference type="ChEBI" id="CHEBI:29999"/>
        <dbReference type="ChEBI" id="CHEBI:43474"/>
        <dbReference type="ChEBI" id="CHEBI:83421"/>
        <dbReference type="EC" id="3.1.3.16"/>
    </reaction>
</comment>
<feature type="compositionally biased region" description="Basic and acidic residues" evidence="7">
    <location>
        <begin position="638"/>
        <end position="648"/>
    </location>
</feature>
<dbReference type="CDD" id="cd17729">
    <property type="entry name" value="BRCT_CTDP1"/>
    <property type="match status" value="1"/>
</dbReference>
<comment type="subcellular location">
    <subcellularLocation>
        <location evidence="1 6">Nucleus</location>
    </subcellularLocation>
</comment>
<feature type="compositionally biased region" description="Acidic residues" evidence="7">
    <location>
        <begin position="613"/>
        <end position="637"/>
    </location>
</feature>
<dbReference type="GO" id="GO:0008420">
    <property type="term" value="F:RNA polymerase II CTD heptapeptide repeat phosphatase activity"/>
    <property type="evidence" value="ECO:0007669"/>
    <property type="project" value="UniProtKB-UniRule"/>
</dbReference>
<dbReference type="Pfam" id="PF00533">
    <property type="entry name" value="BRCT"/>
    <property type="match status" value="1"/>
</dbReference>
<dbReference type="Proteomes" id="UP000078576">
    <property type="component" value="Unassembled WGS sequence"/>
</dbReference>
<dbReference type="PROSITE" id="PS50172">
    <property type="entry name" value="BRCT"/>
    <property type="match status" value="1"/>
</dbReference>
<dbReference type="GO" id="GO:0005634">
    <property type="term" value="C:nucleus"/>
    <property type="evidence" value="ECO:0007669"/>
    <property type="project" value="UniProtKB-SubCell"/>
</dbReference>
<dbReference type="InterPro" id="IPR036412">
    <property type="entry name" value="HAD-like_sf"/>
</dbReference>
<dbReference type="InterPro" id="IPR004274">
    <property type="entry name" value="FCP1_dom"/>
</dbReference>
<dbReference type="InterPro" id="IPR039189">
    <property type="entry name" value="Fcp1"/>
</dbReference>
<dbReference type="FunFam" id="3.40.50.1000:FF:000142">
    <property type="entry name" value="Similar to FCP1-like phosphatase"/>
    <property type="match status" value="1"/>
</dbReference>